<organism evidence="1 2">
    <name type="scientific">Cohnella lubricantis</name>
    <dbReference type="NCBI Taxonomy" id="2163172"/>
    <lineage>
        <taxon>Bacteria</taxon>
        <taxon>Bacillati</taxon>
        <taxon>Bacillota</taxon>
        <taxon>Bacilli</taxon>
        <taxon>Bacillales</taxon>
        <taxon>Paenibacillaceae</taxon>
        <taxon>Cohnella</taxon>
    </lineage>
</organism>
<sequence>MKFSELDEVQWADLQPYLDTCLLPVTGLTGSETPPEATGKVAAAGDWLYPLETAFRGRTVTQPAYHYADAANDEEIARLERYCASLRQTGYRFLIVVTGSESLAAAKLSSVDLVIGPGAQGSEPEADTIRRAVTEMWRQKA</sequence>
<evidence type="ECO:0000313" key="2">
    <source>
        <dbReference type="Proteomes" id="UP000574133"/>
    </source>
</evidence>
<dbReference type="InterPro" id="IPR019615">
    <property type="entry name" value="DUF2487"/>
</dbReference>
<reference evidence="1 2" key="1">
    <citation type="submission" date="2020-08" db="EMBL/GenBank/DDBJ databases">
        <title>Cohnella phylogeny.</title>
        <authorList>
            <person name="Dunlap C."/>
        </authorList>
    </citation>
    <scope>NUCLEOTIDE SEQUENCE [LARGE SCALE GENOMIC DNA]</scope>
    <source>
        <strain evidence="1 2">DSM 103658</strain>
    </source>
</reference>
<comment type="caution">
    <text evidence="1">The sequence shown here is derived from an EMBL/GenBank/DDBJ whole genome shotgun (WGS) entry which is preliminary data.</text>
</comment>
<dbReference type="EMBL" id="JACJVN010000095">
    <property type="protein sequence ID" value="MBB6679595.1"/>
    <property type="molecule type" value="Genomic_DNA"/>
</dbReference>
<gene>
    <name evidence="1" type="ORF">H4Q31_20135</name>
</gene>
<proteinExistence type="predicted"/>
<accession>A0A841THH3</accession>
<keyword evidence="2" id="KW-1185">Reference proteome</keyword>
<dbReference type="AlphaFoldDB" id="A0A841THH3"/>
<evidence type="ECO:0000313" key="1">
    <source>
        <dbReference type="EMBL" id="MBB6679595.1"/>
    </source>
</evidence>
<dbReference type="Pfam" id="PF10673">
    <property type="entry name" value="DUF2487"/>
    <property type="match status" value="1"/>
</dbReference>
<name>A0A841THH3_9BACL</name>
<dbReference type="RefSeq" id="WP_185180854.1">
    <property type="nucleotide sequence ID" value="NZ_CBCSEP010000020.1"/>
</dbReference>
<protein>
    <submittedName>
        <fullName evidence="1">DUF2487 family protein</fullName>
    </submittedName>
</protein>
<dbReference type="Proteomes" id="UP000574133">
    <property type="component" value="Unassembled WGS sequence"/>
</dbReference>